<evidence type="ECO:0008006" key="3">
    <source>
        <dbReference type="Google" id="ProtNLM"/>
    </source>
</evidence>
<evidence type="ECO:0000313" key="2">
    <source>
        <dbReference type="Proteomes" id="UP000267268"/>
    </source>
</evidence>
<reference evidence="1 2" key="1">
    <citation type="submission" date="2018-12" db="EMBL/GenBank/DDBJ databases">
        <title>Flammeovirga pectinis sp. nov., isolated from the gut of the Korean scallop, Patinopecten yessoensis.</title>
        <authorList>
            <person name="Bae J.-W."/>
            <person name="Jeong Y.-S."/>
            <person name="Kang W."/>
        </authorList>
    </citation>
    <scope>NUCLEOTIDE SEQUENCE [LARGE SCALE GENOMIC DNA]</scope>
    <source>
        <strain evidence="1 2">L12M1</strain>
    </source>
</reference>
<dbReference type="Proteomes" id="UP000267268">
    <property type="component" value="Chromosome 1"/>
</dbReference>
<keyword evidence="2" id="KW-1185">Reference proteome</keyword>
<dbReference type="EMBL" id="CP034562">
    <property type="protein sequence ID" value="AZQ62564.1"/>
    <property type="molecule type" value="Genomic_DNA"/>
</dbReference>
<name>A0A3S9P312_9BACT</name>
<proteinExistence type="predicted"/>
<sequence length="104" mass="11246">MYDPVIGRWMSVDPARQYASGYLAMRNNPILYYDPNGLWDWNAIKKDAMYTTFGGLEVAGGVSVITASSGLGTIPGAYLVADGSVRVIAGLNLLYHGITEDNVK</sequence>
<accession>A0A3S9P312</accession>
<dbReference type="KEGG" id="fll:EI427_10050"/>
<gene>
    <name evidence="1" type="ORF">EI427_10050</name>
</gene>
<dbReference type="OrthoDB" id="667524at2"/>
<dbReference type="AlphaFoldDB" id="A0A3S9P312"/>
<protein>
    <recommendedName>
        <fullName evidence="3">RHS repeat-associated core domain-containing protein</fullName>
    </recommendedName>
</protein>
<organism evidence="1 2">
    <name type="scientific">Flammeovirga pectinis</name>
    <dbReference type="NCBI Taxonomy" id="2494373"/>
    <lineage>
        <taxon>Bacteria</taxon>
        <taxon>Pseudomonadati</taxon>
        <taxon>Bacteroidota</taxon>
        <taxon>Cytophagia</taxon>
        <taxon>Cytophagales</taxon>
        <taxon>Flammeovirgaceae</taxon>
        <taxon>Flammeovirga</taxon>
    </lineage>
</organism>
<dbReference type="Gene3D" id="2.180.10.10">
    <property type="entry name" value="RHS repeat-associated core"/>
    <property type="match status" value="1"/>
</dbReference>
<evidence type="ECO:0000313" key="1">
    <source>
        <dbReference type="EMBL" id="AZQ62564.1"/>
    </source>
</evidence>